<evidence type="ECO:0000313" key="1">
    <source>
        <dbReference type="EMBL" id="QHS91900.1"/>
    </source>
</evidence>
<name>A0A6C0BIK6_9ZZZZ</name>
<accession>A0A6C0BIK6</accession>
<dbReference type="EMBL" id="MN739166">
    <property type="protein sequence ID" value="QHS91900.1"/>
    <property type="molecule type" value="Genomic_DNA"/>
</dbReference>
<organism evidence="1">
    <name type="scientific">viral metagenome</name>
    <dbReference type="NCBI Taxonomy" id="1070528"/>
    <lineage>
        <taxon>unclassified sequences</taxon>
        <taxon>metagenomes</taxon>
        <taxon>organismal metagenomes</taxon>
    </lineage>
</organism>
<protein>
    <submittedName>
        <fullName evidence="1">Uncharacterized protein</fullName>
    </submittedName>
</protein>
<sequence length="1560" mass="175412">MEPESKQDEETKQEEDLSFELGDRIQIVGGKYDNLRGKIYYLDENILRVLPDGVSHHTEKIDIIDGEFDPSLGIEVPYILQKRAKASFVEQNDIHVGQLLETFTEAGDVGPVYKITAVNPEEDSVSVVDTTGAEDKIIFNYIGIPLDRPFVVVRNREAVSESTKDDKEEVAAVKEEEEFEVLDRFQIAPVFEVREVAGSERVYSDLEQRNSMLEDFFLKIPVSQQKSEKKRSEARKLVEMMMILRNDLIKYDRSGEPVGINPMSYSSLAELVESTSVPLVRPVIDAKRVLYMDRSLVDEQNGRTSTLEGIKIEYLADVVMESVEYYERELGGVQADEYVPDRLPTWYLNWDVYASKFMSSWQASGNSPMRPFTQDSEFFRTPAPEWPERLVDGLPNLSTKDDDIAEGKAGLHVGMEDKIYMSLLRGLAGRSGRLNAKEEARVIETPERATVLNYILFPMAFDRELGAIRSSKLAYDIGRSKMEPLTMEEILFQKKGISDVPVSDGILSFSGSSLGNIQIEDWLKTQPLESKGLGDILPKLHSLGLTTRELSVNQMLVLVEKVKSYRALVRKFIAETNEKSLKKLENLKVYNNMFLSAERSAQILSMVSSEPILQETIVLFQARFPSYRENDLATFGYLLDKYSDYVYATLSSKPTGLVRERIRATRDSFLESVHESARVVKKKRAAGERPQPNPCPHVRSLSIIKKVKDKTSYFKLLAKFITQYGGERKDNWLHCISCSQTCLCYHEILLLQEYLRPREKEVIHKELLLAFSGGQFHGRYICKNDGQPISDVEYDTNLEYDDDGRPLMGRSVLADLDAEKEEELNILLGAPAEKVENFSFSTDVQNLIYKTLRQIADKIGISFISSDTKKIVQRVDVEMMRQPTREEYGKMQKASKAKGGTIPDYDIFYHRILVSATSAQILLAIQTNIPGYVMRYKLPGCKAGFTGFPLGPEEDKTGVNYLSCAVASIMKNEPPWNLTGFQKGAQDKREGLIAVYISKLVGAAINDANVQQEIALKKEYLKETVGKDTGEEGLVEALPESFHVVREGEVIVPEAAGEQEKVRGWILQANEIAKASASAESVYTETTCCFTPLHAPQEFWLGQKDMVKLEMGRHPAGPRGSHLAVHFTSPQLSSAIAIASEEDYYRVFLEVCFDGPRKGLSHEPGYNHVCPHCGFAFPGAEYTLEEGKAALDKQEVEYGKDAFTDLLDTTHRRYAVGHTEKVDPLRGIQLLEKLAALDPPPFEGWVAGLADTMSALRSIPQDKLSDELEIATAYGSISNFAAAQLQELSVRMGKENGELLGKLVSQSLLSCAESVRSYFLVPFQQFISGFKTSRMRVQKSYDLGEGTVNDIDTFLAAHMNYLKDMERYAQGNRVKAKMKYAIEQLSVILPFFQTYVRAPLVPGGKIGLPYLVQSSLLGIFNTFIDPNYVPPNYKGKEEVSGERAPMQVLNKCLEFFRKEGLSLSLEEIRDRISRRNEAEKMAIIGRIDKMTPEGRAVELLNKKLGLGAWSVGGSKVITQYNEDQYERERIQRFDMGLGPVAEEAGAEGGYDVDQVAADDY</sequence>
<proteinExistence type="predicted"/>
<reference evidence="1" key="1">
    <citation type="journal article" date="2020" name="Nature">
        <title>Giant virus diversity and host interactions through global metagenomics.</title>
        <authorList>
            <person name="Schulz F."/>
            <person name="Roux S."/>
            <person name="Paez-Espino D."/>
            <person name="Jungbluth S."/>
            <person name="Walsh D.A."/>
            <person name="Denef V.J."/>
            <person name="McMahon K.D."/>
            <person name="Konstantinidis K.T."/>
            <person name="Eloe-Fadrosh E.A."/>
            <person name="Kyrpides N.C."/>
            <person name="Woyke T."/>
        </authorList>
    </citation>
    <scope>NUCLEOTIDE SEQUENCE</scope>
    <source>
        <strain evidence="1">GVMAG-M-3300013285-6</strain>
    </source>
</reference>